<dbReference type="AlphaFoldDB" id="A0A0L1JFH7"/>
<evidence type="ECO:0000259" key="3">
    <source>
        <dbReference type="Pfam" id="PF07632"/>
    </source>
</evidence>
<feature type="region of interest" description="Disordered" evidence="1">
    <location>
        <begin position="202"/>
        <end position="221"/>
    </location>
</feature>
<dbReference type="Gene3D" id="3.90.245.10">
    <property type="entry name" value="Ribonucleoside hydrolase-like"/>
    <property type="match status" value="1"/>
</dbReference>
<dbReference type="InterPro" id="IPR011483">
    <property type="entry name" value="Sde182_NH-like"/>
</dbReference>
<keyword evidence="6" id="KW-1185">Reference proteome</keyword>
<dbReference type="GeneID" id="26803867"/>
<comment type="caution">
    <text evidence="5">The sequence shown here is derived from an EMBL/GenBank/DDBJ whole genome shotgun (WGS) entry which is preliminary data.</text>
</comment>
<dbReference type="RefSeq" id="XP_015411056.1">
    <property type="nucleotide sequence ID" value="XM_015547320.1"/>
</dbReference>
<dbReference type="InterPro" id="IPR036452">
    <property type="entry name" value="Ribo_hydro-like"/>
</dbReference>
<evidence type="ECO:0000259" key="4">
    <source>
        <dbReference type="Pfam" id="PF21027"/>
    </source>
</evidence>
<feature type="domain" description="Cellulose-binding Sde182 nucleoside hydrolase-like" evidence="3">
    <location>
        <begin position="31"/>
        <end position="284"/>
    </location>
</feature>
<protein>
    <submittedName>
        <fullName evidence="5">Cellulose-binding protein</fullName>
    </submittedName>
</protein>
<dbReference type="EMBL" id="JNOM01000019">
    <property type="protein sequence ID" value="KNG90133.1"/>
    <property type="molecule type" value="Genomic_DNA"/>
</dbReference>
<dbReference type="InterPro" id="IPR048527">
    <property type="entry name" value="Sde182_C"/>
</dbReference>
<organism evidence="5 6">
    <name type="scientific">Aspergillus nomiae NRRL (strain ATCC 15546 / NRRL 13137 / CBS 260.88 / M93)</name>
    <dbReference type="NCBI Taxonomy" id="1509407"/>
    <lineage>
        <taxon>Eukaryota</taxon>
        <taxon>Fungi</taxon>
        <taxon>Dikarya</taxon>
        <taxon>Ascomycota</taxon>
        <taxon>Pezizomycotina</taxon>
        <taxon>Eurotiomycetes</taxon>
        <taxon>Eurotiomycetidae</taxon>
        <taxon>Eurotiales</taxon>
        <taxon>Aspergillaceae</taxon>
        <taxon>Aspergillus</taxon>
        <taxon>Aspergillus subgen. Circumdati</taxon>
    </lineage>
</organism>
<proteinExistence type="predicted"/>
<evidence type="ECO:0000256" key="1">
    <source>
        <dbReference type="SAM" id="MobiDB-lite"/>
    </source>
</evidence>
<reference evidence="5 6" key="1">
    <citation type="submission" date="2014-06" db="EMBL/GenBank/DDBJ databases">
        <title>The Genome of the Aflatoxigenic Filamentous Fungus Aspergillus nomius.</title>
        <authorList>
            <person name="Moore M.G."/>
            <person name="Shannon B.M."/>
            <person name="Brian M.M."/>
        </authorList>
    </citation>
    <scope>NUCLEOTIDE SEQUENCE [LARGE SCALE GENOMIC DNA]</scope>
    <source>
        <strain evidence="5 6">NRRL 13137</strain>
    </source>
</reference>
<dbReference type="Gene3D" id="2.60.40.10">
    <property type="entry name" value="Immunoglobulins"/>
    <property type="match status" value="1"/>
</dbReference>
<gene>
    <name evidence="5" type="ORF">ANOM_002063</name>
</gene>
<feature type="compositionally biased region" description="Low complexity" evidence="1">
    <location>
        <begin position="208"/>
        <end position="221"/>
    </location>
</feature>
<sequence length="407" mass="44246">MALLTHLLVLYATCLTLVPALTLNSFPSKPRVFVLSDISNEPDDAQSLVRYLTYSNQFQTEGIVATTSTWMKNETDPEAMYDIIDAYEKVVDNLNHHAPADSQYPSAEHMRSLVRAGSPLFGMAALAPNATFSAGAELLLDRIQATTNSSSPLWVLAWGGTNVLAQALVKLHKDNSPEKAAALRQNLRIYTISDQDDTAPGCANSGQTCSGSTPSTAGTSTACPPGTLVSKAWIKENLQIGTLGAAYPDVAFTMEGDTPSFLYLIQNGLGVSEHPEYGSWGGRYQLVTPNQHGLGFRHYADVQDQVVGLNGDTFKSNKATIWRWRDAYQHDFAARMRWTLTDDVTKANHHPLVKVNGSSGLEPVDVYGVAGSEVIVDAGESVDPDGDELTFNWIYYPEPSTLNGPRM</sequence>
<dbReference type="Pfam" id="PF21027">
    <property type="entry name" value="Sde0182_C"/>
    <property type="match status" value="1"/>
</dbReference>
<dbReference type="OrthoDB" id="3592035at2759"/>
<dbReference type="STRING" id="1509407.A0A0L1JFH7"/>
<dbReference type="InterPro" id="IPR013783">
    <property type="entry name" value="Ig-like_fold"/>
</dbReference>
<name>A0A0L1JFH7_ASPN3</name>
<dbReference type="Pfam" id="PF07632">
    <property type="entry name" value="Sde182_NH-like"/>
    <property type="match status" value="1"/>
</dbReference>
<keyword evidence="2" id="KW-0732">Signal</keyword>
<feature type="chain" id="PRO_5005553540" evidence="2">
    <location>
        <begin position="21"/>
        <end position="407"/>
    </location>
</feature>
<evidence type="ECO:0000256" key="2">
    <source>
        <dbReference type="SAM" id="SignalP"/>
    </source>
</evidence>
<feature type="domain" description="Cellulose-binding Sde182 C-terminal" evidence="4">
    <location>
        <begin position="374"/>
        <end position="402"/>
    </location>
</feature>
<feature type="signal peptide" evidence="2">
    <location>
        <begin position="1"/>
        <end position="20"/>
    </location>
</feature>
<accession>A0A0L1JFH7</accession>
<dbReference type="Proteomes" id="UP000037505">
    <property type="component" value="Unassembled WGS sequence"/>
</dbReference>
<evidence type="ECO:0000313" key="5">
    <source>
        <dbReference type="EMBL" id="KNG90133.1"/>
    </source>
</evidence>
<dbReference type="GO" id="GO:0016799">
    <property type="term" value="F:hydrolase activity, hydrolyzing N-glycosyl compounds"/>
    <property type="evidence" value="ECO:0007669"/>
    <property type="project" value="InterPro"/>
</dbReference>
<evidence type="ECO:0000313" key="6">
    <source>
        <dbReference type="Proteomes" id="UP000037505"/>
    </source>
</evidence>